<evidence type="ECO:0000313" key="3">
    <source>
        <dbReference type="EMBL" id="TXB65716.1"/>
    </source>
</evidence>
<keyword evidence="4" id="KW-1185">Reference proteome</keyword>
<accession>A0A5C6RTC8</accession>
<organism evidence="3 4">
    <name type="scientific">Paracoccus aurantiacus</name>
    <dbReference type="NCBI Taxonomy" id="2599412"/>
    <lineage>
        <taxon>Bacteria</taxon>
        <taxon>Pseudomonadati</taxon>
        <taxon>Pseudomonadota</taxon>
        <taxon>Alphaproteobacteria</taxon>
        <taxon>Rhodobacterales</taxon>
        <taxon>Paracoccaceae</taxon>
        <taxon>Paracoccus</taxon>
    </lineage>
</organism>
<sequence>MAEKKVSVRLVAENGRQVRAELQGVGEAGAKSFRRMSAEVDTAGIMLQRLAGIAAGAFSLRQIQHYADQWTDLRSRVDLATGSQERGALVMERLAAMARRTYSDLGQTTESWLSNATALRELGLSTAESLDFTEALNNAMVVSGARAERAASVQNALSKAMALGVLAGDDLNTVIQSGGRLAELLAEELGTTVSGLRALGSTGTITGDVIRTALLGNLEQLREEADSMPATIGDAFTLIGNAALRLVGTWDQMTGASSSVADVLIMVADNIDRLTGIATAFAAFMAGRWVAAFVAARIATFSLATALTALRVALIRTGIGALIVAAGELIHQFTQLVGKVGGIGKAFRLLGGIALEVAQRIGLAFQSGFALLAAGWEGYRALVFTVLDLIVGGTVTAVDRTVAVWSGAFESVKAIWGRLPGAIGDFAFQAANGLISGIEAMLNGVVTRINSFIAAINGALEMLPDWAVGEGGAQIGRLDAFSLGRIDNPFAGSASEAGTAAADAFAGAFGRTYVEAPDIFGGLADEAAGRAGAWLDQSRALGAAATRPLESWQALQEAIAAGSDEGTDVLNDAAAGAGRVTDALDSAAGAGRRAGAAGKQAGQDAKASADQAKQGWDAVAASLSDYATSARDMGGSIGSALTGAFQGAENAVGELVRNGKASMRDLATSVIADFAKIGARRFLLGPLAGALGGLTAGMGGGSIFASVLHAGGMVGAGGTGRSVPAAAFAHAPRMQSEGPWPQWGRVSPKDGGWAGLRSDEVPAILQRGERVLSRREVANGSGVTVNIHSRDAESFRQSRAQISADIARAVAMGRRGM</sequence>
<dbReference type="OrthoDB" id="7311517at2"/>
<evidence type="ECO:0000259" key="2">
    <source>
        <dbReference type="Pfam" id="PF20155"/>
    </source>
</evidence>
<dbReference type="AlphaFoldDB" id="A0A5C6RTC8"/>
<dbReference type="InterPro" id="IPR006431">
    <property type="entry name" value="Phage_tape_meas_C"/>
</dbReference>
<dbReference type="NCBIfam" id="TIGR02675">
    <property type="entry name" value="tape_meas_nterm"/>
    <property type="match status" value="1"/>
</dbReference>
<dbReference type="Pfam" id="PF20155">
    <property type="entry name" value="TMP_3"/>
    <property type="match status" value="1"/>
</dbReference>
<evidence type="ECO:0000313" key="4">
    <source>
        <dbReference type="Proteomes" id="UP000321562"/>
    </source>
</evidence>
<dbReference type="RefSeq" id="WP_147100825.1">
    <property type="nucleotide sequence ID" value="NZ_JBHUFH010000037.1"/>
</dbReference>
<comment type="caution">
    <text evidence="3">The sequence shown here is derived from an EMBL/GenBank/DDBJ whole genome shotgun (WGS) entry which is preliminary data.</text>
</comment>
<feature type="domain" description="Bacteriophage tail tape measure C-terminal" evidence="1">
    <location>
        <begin position="616"/>
        <end position="688"/>
    </location>
</feature>
<dbReference type="Proteomes" id="UP000321562">
    <property type="component" value="Unassembled WGS sequence"/>
</dbReference>
<evidence type="ECO:0000259" key="1">
    <source>
        <dbReference type="Pfam" id="PF09718"/>
    </source>
</evidence>
<protein>
    <submittedName>
        <fullName evidence="3">Tape measure protein</fullName>
    </submittedName>
</protein>
<feature type="domain" description="Tape measure protein N-terminal" evidence="2">
    <location>
        <begin position="61"/>
        <end position="251"/>
    </location>
</feature>
<name>A0A5C6RTC8_9RHOB</name>
<proteinExistence type="predicted"/>
<gene>
    <name evidence="3" type="ORF">FQV27_16850</name>
</gene>
<dbReference type="Pfam" id="PF09718">
    <property type="entry name" value="Tape_meas_lam_C"/>
    <property type="match status" value="1"/>
</dbReference>
<reference evidence="3 4" key="1">
    <citation type="submission" date="2019-08" db="EMBL/GenBank/DDBJ databases">
        <authorList>
            <person name="Ye J."/>
        </authorList>
    </citation>
    <scope>NUCLEOTIDE SEQUENCE [LARGE SCALE GENOMIC DNA]</scope>
    <source>
        <strain evidence="3 4">TK008</strain>
    </source>
</reference>
<dbReference type="EMBL" id="VOPL01000009">
    <property type="protein sequence ID" value="TXB65716.1"/>
    <property type="molecule type" value="Genomic_DNA"/>
</dbReference>
<dbReference type="InterPro" id="IPR013491">
    <property type="entry name" value="Tape_meas_N"/>
</dbReference>